<protein>
    <recommendedName>
        <fullName evidence="13">Ionotropic glutamate receptor L-glutamate and glycine-binding domain-containing protein</fullName>
    </recommendedName>
</protein>
<keyword evidence="10" id="KW-1071">Ligand-gated ion channel</keyword>
<dbReference type="InterPro" id="IPR052192">
    <property type="entry name" value="Insect_Ionotropic_Sensory_Rcpt"/>
</dbReference>
<keyword evidence="11" id="KW-0407">Ion channel</keyword>
<reference evidence="14 15" key="1">
    <citation type="journal article" date="2023" name="Nucleic Acids Res.">
        <title>The hologenome of Daphnia magna reveals possible DNA methylation and microbiome-mediated evolution of the host genome.</title>
        <authorList>
            <person name="Chaturvedi A."/>
            <person name="Li X."/>
            <person name="Dhandapani V."/>
            <person name="Marshall H."/>
            <person name="Kissane S."/>
            <person name="Cuenca-Cambronero M."/>
            <person name="Asole G."/>
            <person name="Calvet F."/>
            <person name="Ruiz-Romero M."/>
            <person name="Marangio P."/>
            <person name="Guigo R."/>
            <person name="Rago D."/>
            <person name="Mirbahai L."/>
            <person name="Eastwood N."/>
            <person name="Colbourne J.K."/>
            <person name="Zhou J."/>
            <person name="Mallon E."/>
            <person name="Orsini L."/>
        </authorList>
    </citation>
    <scope>NUCLEOTIDE SEQUENCE [LARGE SCALE GENOMIC DNA]</scope>
    <source>
        <strain evidence="14">LRV0_1</strain>
    </source>
</reference>
<evidence type="ECO:0000256" key="8">
    <source>
        <dbReference type="ARBA" id="ARBA00023170"/>
    </source>
</evidence>
<keyword evidence="5" id="KW-1133">Transmembrane helix</keyword>
<feature type="chain" id="PRO_5047127631" description="Ionotropic glutamate receptor L-glutamate and glycine-binding domain-containing protein" evidence="12">
    <location>
        <begin position="21"/>
        <end position="355"/>
    </location>
</feature>
<evidence type="ECO:0000313" key="15">
    <source>
        <dbReference type="Proteomes" id="UP001234178"/>
    </source>
</evidence>
<comment type="subcellular location">
    <subcellularLocation>
        <location evidence="1">Cell membrane</location>
        <topology evidence="1">Multi-pass membrane protein</topology>
    </subcellularLocation>
</comment>
<evidence type="ECO:0000256" key="1">
    <source>
        <dbReference type="ARBA" id="ARBA00004651"/>
    </source>
</evidence>
<dbReference type="PANTHER" id="PTHR42643">
    <property type="entry name" value="IONOTROPIC RECEPTOR 20A-RELATED"/>
    <property type="match status" value="1"/>
</dbReference>
<evidence type="ECO:0000313" key="14">
    <source>
        <dbReference type="EMBL" id="KAK4029471.1"/>
    </source>
</evidence>
<evidence type="ECO:0000256" key="9">
    <source>
        <dbReference type="ARBA" id="ARBA00023180"/>
    </source>
</evidence>
<comment type="caution">
    <text evidence="14">The sequence shown here is derived from an EMBL/GenBank/DDBJ whole genome shotgun (WGS) entry which is preliminary data.</text>
</comment>
<dbReference type="EMBL" id="JAOYFB010000039">
    <property type="protein sequence ID" value="KAK4029471.1"/>
    <property type="molecule type" value="Genomic_DNA"/>
</dbReference>
<evidence type="ECO:0000256" key="2">
    <source>
        <dbReference type="ARBA" id="ARBA00022448"/>
    </source>
</evidence>
<dbReference type="SUPFAM" id="SSF53850">
    <property type="entry name" value="Periplasmic binding protein-like II"/>
    <property type="match status" value="1"/>
</dbReference>
<evidence type="ECO:0000256" key="12">
    <source>
        <dbReference type="SAM" id="SignalP"/>
    </source>
</evidence>
<keyword evidence="2" id="KW-0813">Transport</keyword>
<keyword evidence="12" id="KW-0732">Signal</keyword>
<keyword evidence="9" id="KW-0325">Glycoprotein</keyword>
<keyword evidence="4" id="KW-0812">Transmembrane</keyword>
<evidence type="ECO:0000256" key="10">
    <source>
        <dbReference type="ARBA" id="ARBA00023286"/>
    </source>
</evidence>
<organism evidence="14 15">
    <name type="scientific">Daphnia magna</name>
    <dbReference type="NCBI Taxonomy" id="35525"/>
    <lineage>
        <taxon>Eukaryota</taxon>
        <taxon>Metazoa</taxon>
        <taxon>Ecdysozoa</taxon>
        <taxon>Arthropoda</taxon>
        <taxon>Crustacea</taxon>
        <taxon>Branchiopoda</taxon>
        <taxon>Diplostraca</taxon>
        <taxon>Cladocera</taxon>
        <taxon>Anomopoda</taxon>
        <taxon>Daphniidae</taxon>
        <taxon>Daphnia</taxon>
    </lineage>
</organism>
<keyword evidence="7" id="KW-0472">Membrane</keyword>
<evidence type="ECO:0000256" key="4">
    <source>
        <dbReference type="ARBA" id="ARBA00022692"/>
    </source>
</evidence>
<evidence type="ECO:0000256" key="5">
    <source>
        <dbReference type="ARBA" id="ARBA00022989"/>
    </source>
</evidence>
<keyword evidence="6" id="KW-0406">Ion transport</keyword>
<dbReference type="InterPro" id="IPR019594">
    <property type="entry name" value="Glu/Gly-bd"/>
</dbReference>
<dbReference type="SMART" id="SM00918">
    <property type="entry name" value="Lig_chan-Glu_bd"/>
    <property type="match status" value="1"/>
</dbReference>
<keyword evidence="8" id="KW-0675">Receptor</keyword>
<dbReference type="Proteomes" id="UP001234178">
    <property type="component" value="Unassembled WGS sequence"/>
</dbReference>
<keyword evidence="15" id="KW-1185">Reference proteome</keyword>
<evidence type="ECO:0000256" key="6">
    <source>
        <dbReference type="ARBA" id="ARBA00023065"/>
    </source>
</evidence>
<name>A0ABR0AWH5_9CRUS</name>
<dbReference type="Pfam" id="PF10613">
    <property type="entry name" value="Lig_chan-Glu_bd"/>
    <property type="match status" value="1"/>
</dbReference>
<keyword evidence="3" id="KW-1003">Cell membrane</keyword>
<evidence type="ECO:0000256" key="3">
    <source>
        <dbReference type="ARBA" id="ARBA00022475"/>
    </source>
</evidence>
<evidence type="ECO:0000259" key="13">
    <source>
        <dbReference type="SMART" id="SM00918"/>
    </source>
</evidence>
<accession>A0ABR0AWH5</accession>
<gene>
    <name evidence="14" type="ORF">OUZ56_022462</name>
</gene>
<dbReference type="Gene3D" id="3.40.190.10">
    <property type="entry name" value="Periplasmic binding protein-like II"/>
    <property type="match status" value="1"/>
</dbReference>
<sequence length="355" mass="40339">MNGTTLTLCLIISSVMNTYCFKLAFIHDEGFNLFRPKSHAELWMAVVFDNFIDFSSQINVTHIEISSDDIAFNIPLTSVGVDREFEGFVLATISCGIGDVIESIVSSSMAPILRLYFSPCSQSPTAGLKAERLQLYQLNKTCKDFCGIFALNVWLEKMFYSLMGKETQQLLVERQTFSLAREIKECAQTNEFEWNQSRHPVNYFYPSKDVDFLVGKKLRLTLLEEPPFVIFDRHPNGSVIGYKGYCYEIVRLLQTMYNLTYEFILPSDHAFGREMPDGSWNGMIGMVVEQAVDIGLGPFSVTHSRSKVVDFSVGFYEDGNAILIPPAAEENRLLACTKPFRREVNHILIALKRLF</sequence>
<evidence type="ECO:0000256" key="7">
    <source>
        <dbReference type="ARBA" id="ARBA00023136"/>
    </source>
</evidence>
<proteinExistence type="predicted"/>
<feature type="domain" description="Ionotropic glutamate receptor L-glutamate and glycine-binding" evidence="13">
    <location>
        <begin position="227"/>
        <end position="289"/>
    </location>
</feature>
<dbReference type="PANTHER" id="PTHR42643:SF24">
    <property type="entry name" value="IONOTROPIC RECEPTOR 60A"/>
    <property type="match status" value="1"/>
</dbReference>
<evidence type="ECO:0000256" key="11">
    <source>
        <dbReference type="ARBA" id="ARBA00023303"/>
    </source>
</evidence>
<feature type="signal peptide" evidence="12">
    <location>
        <begin position="1"/>
        <end position="20"/>
    </location>
</feature>